<name>A0A3E0I6E2_9PSEU</name>
<organism evidence="2 3">
    <name type="scientific">Kutzneria buriramensis</name>
    <dbReference type="NCBI Taxonomy" id="1045776"/>
    <lineage>
        <taxon>Bacteria</taxon>
        <taxon>Bacillati</taxon>
        <taxon>Actinomycetota</taxon>
        <taxon>Actinomycetes</taxon>
        <taxon>Pseudonocardiales</taxon>
        <taxon>Pseudonocardiaceae</taxon>
        <taxon>Kutzneria</taxon>
    </lineage>
</organism>
<keyword evidence="1" id="KW-0472">Membrane</keyword>
<feature type="transmembrane region" description="Helical" evidence="1">
    <location>
        <begin position="90"/>
        <end position="114"/>
    </location>
</feature>
<dbReference type="AlphaFoldDB" id="A0A3E0I6E2"/>
<dbReference type="EMBL" id="QUNO01000002">
    <property type="protein sequence ID" value="REH54181.1"/>
    <property type="molecule type" value="Genomic_DNA"/>
</dbReference>
<accession>A0A3E0I6E2</accession>
<reference evidence="2 3" key="1">
    <citation type="submission" date="2018-08" db="EMBL/GenBank/DDBJ databases">
        <title>Genomic Encyclopedia of Archaeal and Bacterial Type Strains, Phase II (KMG-II): from individual species to whole genera.</title>
        <authorList>
            <person name="Goeker M."/>
        </authorList>
    </citation>
    <scope>NUCLEOTIDE SEQUENCE [LARGE SCALE GENOMIC DNA]</scope>
    <source>
        <strain evidence="2 3">DSM 45791</strain>
    </source>
</reference>
<feature type="transmembrane region" description="Helical" evidence="1">
    <location>
        <begin position="60"/>
        <end position="78"/>
    </location>
</feature>
<keyword evidence="1" id="KW-0812">Transmembrane</keyword>
<protein>
    <submittedName>
        <fullName evidence="2">Uncharacterized protein</fullName>
    </submittedName>
</protein>
<evidence type="ECO:0000313" key="2">
    <source>
        <dbReference type="EMBL" id="REH54181.1"/>
    </source>
</evidence>
<evidence type="ECO:0000256" key="1">
    <source>
        <dbReference type="SAM" id="Phobius"/>
    </source>
</evidence>
<evidence type="ECO:0000313" key="3">
    <source>
        <dbReference type="Proteomes" id="UP000256269"/>
    </source>
</evidence>
<sequence>MARPGIPAVVLLLAAGALLLVVGTLVDLATIEPAFGSRLVAIGPWRIDIGSGAPAQQYNGALPIVVGFALVLVAAASLNAGFRWTRSASLAIGGIGAGTGVSVAMAGISASSFLNQVVSSLFGSPTGSAGSPPVGLGIWFALLAGFGALVAVLLPPRWDAVESATEGGVETA</sequence>
<keyword evidence="3" id="KW-1185">Reference proteome</keyword>
<feature type="transmembrane region" description="Helical" evidence="1">
    <location>
        <begin position="134"/>
        <end position="154"/>
    </location>
</feature>
<comment type="caution">
    <text evidence="2">The sequence shown here is derived from an EMBL/GenBank/DDBJ whole genome shotgun (WGS) entry which is preliminary data.</text>
</comment>
<dbReference type="Proteomes" id="UP000256269">
    <property type="component" value="Unassembled WGS sequence"/>
</dbReference>
<proteinExistence type="predicted"/>
<gene>
    <name evidence="2" type="ORF">BCF44_102413</name>
</gene>
<keyword evidence="1" id="KW-1133">Transmembrane helix</keyword>